<dbReference type="PANTHER" id="PTHR46148">
    <property type="entry name" value="CHROMO DOMAIN-CONTAINING PROTEIN"/>
    <property type="match status" value="1"/>
</dbReference>
<feature type="domain" description="Tf2-1-like SH3-like" evidence="1">
    <location>
        <begin position="91"/>
        <end position="154"/>
    </location>
</feature>
<comment type="caution">
    <text evidence="2">The sequence shown here is derived from an EMBL/GenBank/DDBJ whole genome shotgun (WGS) entry which is preliminary data.</text>
</comment>
<evidence type="ECO:0000259" key="1">
    <source>
        <dbReference type="Pfam" id="PF24626"/>
    </source>
</evidence>
<gene>
    <name evidence="2" type="ORF">GUJ93_ZPchr0006g41855</name>
</gene>
<organism evidence="2 3">
    <name type="scientific">Zizania palustris</name>
    <name type="common">Northern wild rice</name>
    <dbReference type="NCBI Taxonomy" id="103762"/>
    <lineage>
        <taxon>Eukaryota</taxon>
        <taxon>Viridiplantae</taxon>
        <taxon>Streptophyta</taxon>
        <taxon>Embryophyta</taxon>
        <taxon>Tracheophyta</taxon>
        <taxon>Spermatophyta</taxon>
        <taxon>Magnoliopsida</taxon>
        <taxon>Liliopsida</taxon>
        <taxon>Poales</taxon>
        <taxon>Poaceae</taxon>
        <taxon>BOP clade</taxon>
        <taxon>Oryzoideae</taxon>
        <taxon>Oryzeae</taxon>
        <taxon>Zizaniinae</taxon>
        <taxon>Zizania</taxon>
    </lineage>
</organism>
<sequence>MAQFWYNTCYHSSLQCSPYKVLFGVDPHYSFLPPMVDISDQDASSELGVDQLLADHHNFSLMLRHQLHRAQNKMKQSADKHRSFRSFEVADKVFLKLQPYAQSSRVNRPYPKLAFKYFCMYKILAKFSSAAYKLELPASASIHPVFHISQLKQFVPSHTPVFSQLPVKVEWMSLIFGQLRCWTIVWLKRVMVLWFNSL</sequence>
<dbReference type="OrthoDB" id="786789at2759"/>
<dbReference type="AlphaFoldDB" id="A0A8J5T5U4"/>
<accession>A0A8J5T5U4</accession>
<keyword evidence="3" id="KW-1185">Reference proteome</keyword>
<reference evidence="2" key="1">
    <citation type="journal article" date="2021" name="bioRxiv">
        <title>Whole Genome Assembly and Annotation of Northern Wild Rice, Zizania palustris L., Supports a Whole Genome Duplication in the Zizania Genus.</title>
        <authorList>
            <person name="Haas M."/>
            <person name="Kono T."/>
            <person name="Macchietto M."/>
            <person name="Millas R."/>
            <person name="McGilp L."/>
            <person name="Shao M."/>
            <person name="Duquette J."/>
            <person name="Hirsch C.N."/>
            <person name="Kimball J."/>
        </authorList>
    </citation>
    <scope>NUCLEOTIDE SEQUENCE</scope>
    <source>
        <tissue evidence="2">Fresh leaf tissue</tissue>
    </source>
</reference>
<dbReference type="Proteomes" id="UP000729402">
    <property type="component" value="Unassembled WGS sequence"/>
</dbReference>
<name>A0A8J5T5U4_ZIZPA</name>
<dbReference type="PANTHER" id="PTHR46148:SF52">
    <property type="entry name" value="OS04G0603800 PROTEIN"/>
    <property type="match status" value="1"/>
</dbReference>
<protein>
    <recommendedName>
        <fullName evidence="1">Tf2-1-like SH3-like domain-containing protein</fullName>
    </recommendedName>
</protein>
<dbReference type="EMBL" id="JAAALK010000283">
    <property type="protein sequence ID" value="KAG8069534.1"/>
    <property type="molecule type" value="Genomic_DNA"/>
</dbReference>
<reference evidence="2" key="2">
    <citation type="submission" date="2021-02" db="EMBL/GenBank/DDBJ databases">
        <authorList>
            <person name="Kimball J.A."/>
            <person name="Haas M.W."/>
            <person name="Macchietto M."/>
            <person name="Kono T."/>
            <person name="Duquette J."/>
            <person name="Shao M."/>
        </authorList>
    </citation>
    <scope>NUCLEOTIDE SEQUENCE</scope>
    <source>
        <tissue evidence="2">Fresh leaf tissue</tissue>
    </source>
</reference>
<evidence type="ECO:0000313" key="2">
    <source>
        <dbReference type="EMBL" id="KAG8069534.1"/>
    </source>
</evidence>
<evidence type="ECO:0000313" key="3">
    <source>
        <dbReference type="Proteomes" id="UP000729402"/>
    </source>
</evidence>
<dbReference type="Pfam" id="PF24626">
    <property type="entry name" value="SH3_Tf2-1"/>
    <property type="match status" value="1"/>
</dbReference>
<dbReference type="InterPro" id="IPR056924">
    <property type="entry name" value="SH3_Tf2-1"/>
</dbReference>
<proteinExistence type="predicted"/>